<dbReference type="GO" id="GO:0004519">
    <property type="term" value="F:endonuclease activity"/>
    <property type="evidence" value="ECO:0007669"/>
    <property type="project" value="InterPro"/>
</dbReference>
<dbReference type="EMBL" id="KY911095">
    <property type="protein sequence ID" value="AUN28202.1"/>
    <property type="molecule type" value="Genomic_DNA"/>
</dbReference>
<evidence type="ECO:0000256" key="1">
    <source>
        <dbReference type="ARBA" id="ARBA00002670"/>
    </source>
</evidence>
<reference evidence="3" key="1">
    <citation type="submission" date="2017-04" db="EMBL/GenBank/DDBJ databases">
        <authorList>
            <person name="Afonso C.L."/>
            <person name="Miller P.J."/>
            <person name="Scott M.A."/>
            <person name="Spackman E."/>
            <person name="Goraichik I."/>
            <person name="Dimitrov K.M."/>
            <person name="Suarez D.L."/>
            <person name="Swayne D.E."/>
        </authorList>
    </citation>
    <scope>NUCLEOTIDE SEQUENCE</scope>
</reference>
<comment type="function">
    <text evidence="1">Mitochondrial DNA endonuclease involved in intron homing.</text>
</comment>
<dbReference type="AlphaFoldDB" id="A0A2I6QCU4"/>
<evidence type="ECO:0000259" key="2">
    <source>
        <dbReference type="Pfam" id="PF03161"/>
    </source>
</evidence>
<accession>A0A2I6QCU4</accession>
<dbReference type="InterPro" id="IPR004860">
    <property type="entry name" value="LAGLIDADG_dom"/>
</dbReference>
<gene>
    <name evidence="3" type="primary">orf248</name>
</gene>
<dbReference type="Pfam" id="PF03161">
    <property type="entry name" value="LAGLIDADG_2"/>
    <property type="match status" value="1"/>
</dbReference>
<dbReference type="Gene3D" id="3.10.28.10">
    <property type="entry name" value="Homing endonucleases"/>
    <property type="match status" value="2"/>
</dbReference>
<dbReference type="SUPFAM" id="SSF55608">
    <property type="entry name" value="Homing endonucleases"/>
    <property type="match status" value="1"/>
</dbReference>
<sequence length="248" mass="28907">MPYGQMSLWGEYACPKCNNNSKNFFFPSIIFILIYNSANQLIKRIRSEYRIGPHNKKILEIIYGSLLGDGHIEKHGNGARISFSQESNNEKYLLWLHQKVVELGYCNPSIPKIQSRIGSKGKIRYIIRFHSFTYQSFNEIYNLWYINNKKQIPNNIEDYLTSLSIAIWTIDDGTRVGKSIKWCTNSFSYEECLSLSQILYRKYGLKCSVHNAGKDNQYVIYVLAESMPTLRNIIKPYMVSSMLHKIQE</sequence>
<protein>
    <recommendedName>
        <fullName evidence="2">Homing endonuclease LAGLIDADG domain-containing protein</fullName>
    </recommendedName>
</protein>
<keyword evidence="3" id="KW-0496">Mitochondrion</keyword>
<name>A0A2I6QCU4_MALSM</name>
<dbReference type="InterPro" id="IPR027434">
    <property type="entry name" value="Homing_endonucl"/>
</dbReference>
<organism evidence="3">
    <name type="scientific">Malassezia sympodialis</name>
    <name type="common">Atopic eczema-associated yeast</name>
    <dbReference type="NCBI Taxonomy" id="76777"/>
    <lineage>
        <taxon>Eukaryota</taxon>
        <taxon>Fungi</taxon>
        <taxon>Dikarya</taxon>
        <taxon>Basidiomycota</taxon>
        <taxon>Ustilaginomycotina</taxon>
        <taxon>Malasseziomycetes</taxon>
        <taxon>Malasseziales</taxon>
        <taxon>Malasseziaceae</taxon>
        <taxon>Malassezia</taxon>
    </lineage>
</organism>
<evidence type="ECO:0000313" key="3">
    <source>
        <dbReference type="EMBL" id="AUN28202.1"/>
    </source>
</evidence>
<proteinExistence type="predicted"/>
<feature type="domain" description="Homing endonuclease LAGLIDADG" evidence="2">
    <location>
        <begin position="60"/>
        <end position="230"/>
    </location>
</feature>
<geneLocation type="mitochondrion" evidence="3"/>